<keyword evidence="6" id="KW-0418">Kinase</keyword>
<dbReference type="SMART" id="SM00091">
    <property type="entry name" value="PAS"/>
    <property type="match status" value="3"/>
</dbReference>
<evidence type="ECO:0000256" key="4">
    <source>
        <dbReference type="ARBA" id="ARBA00022692"/>
    </source>
</evidence>
<keyword evidence="10 11" id="KW-0472">Membrane</keyword>
<dbReference type="InterPro" id="IPR001610">
    <property type="entry name" value="PAC"/>
</dbReference>
<dbReference type="Pfam" id="PF13188">
    <property type="entry name" value="PAS_8"/>
    <property type="match status" value="1"/>
</dbReference>
<dbReference type="InterPro" id="IPR038318">
    <property type="entry name" value="KdpD_sf"/>
</dbReference>
<dbReference type="InterPro" id="IPR025201">
    <property type="entry name" value="KdpD_TM"/>
</dbReference>
<evidence type="ECO:0000256" key="2">
    <source>
        <dbReference type="ARBA" id="ARBA00022553"/>
    </source>
</evidence>
<feature type="domain" description="PAS" evidence="12">
    <location>
        <begin position="148"/>
        <end position="218"/>
    </location>
</feature>
<dbReference type="PROSITE" id="PS50113">
    <property type="entry name" value="PAC"/>
    <property type="match status" value="1"/>
</dbReference>
<dbReference type="Pfam" id="PF08448">
    <property type="entry name" value="PAS_4"/>
    <property type="match status" value="1"/>
</dbReference>
<dbReference type="Proteomes" id="UP000197019">
    <property type="component" value="Chromosome"/>
</dbReference>
<dbReference type="InterPro" id="IPR035965">
    <property type="entry name" value="PAS-like_dom_sf"/>
</dbReference>
<dbReference type="RefSeq" id="WP_088617732.1">
    <property type="nucleotide sequence ID" value="NZ_CP022129.1"/>
</dbReference>
<dbReference type="InterPro" id="IPR013656">
    <property type="entry name" value="PAS_4"/>
</dbReference>
<evidence type="ECO:0000256" key="7">
    <source>
        <dbReference type="ARBA" id="ARBA00022840"/>
    </source>
</evidence>
<dbReference type="CDD" id="cd00130">
    <property type="entry name" value="PAS"/>
    <property type="match status" value="2"/>
</dbReference>
<keyword evidence="4 11" id="KW-0812">Transmembrane</keyword>
<protein>
    <submittedName>
        <fullName evidence="14">Uncharacterized protein</fullName>
    </submittedName>
</protein>
<dbReference type="InterPro" id="IPR052155">
    <property type="entry name" value="Biofilm_reg_signaling"/>
</dbReference>
<name>A0A1Z4BUG9_9GAMM</name>
<dbReference type="GO" id="GO:0005524">
    <property type="term" value="F:ATP binding"/>
    <property type="evidence" value="ECO:0007669"/>
    <property type="project" value="UniProtKB-KW"/>
</dbReference>
<feature type="transmembrane region" description="Helical" evidence="11">
    <location>
        <begin position="22"/>
        <end position="43"/>
    </location>
</feature>
<accession>A0A1Z4BUG9</accession>
<dbReference type="Gene3D" id="3.30.450.20">
    <property type="entry name" value="PAS domain"/>
    <property type="match status" value="4"/>
</dbReference>
<evidence type="ECO:0000313" key="15">
    <source>
        <dbReference type="Proteomes" id="UP000197019"/>
    </source>
</evidence>
<dbReference type="SUPFAM" id="SSF55785">
    <property type="entry name" value="PYP-like sensor domain (PAS domain)"/>
    <property type="match status" value="4"/>
</dbReference>
<feature type="domain" description="PAS" evidence="12">
    <location>
        <begin position="538"/>
        <end position="608"/>
    </location>
</feature>
<feature type="transmembrane region" description="Helical" evidence="11">
    <location>
        <begin position="55"/>
        <end position="84"/>
    </location>
</feature>
<keyword evidence="3" id="KW-0808">Transferase</keyword>
<dbReference type="GO" id="GO:0016301">
    <property type="term" value="F:kinase activity"/>
    <property type="evidence" value="ECO:0007669"/>
    <property type="project" value="UniProtKB-KW"/>
</dbReference>
<dbReference type="EMBL" id="CP022129">
    <property type="protein sequence ID" value="ASF44849.1"/>
    <property type="molecule type" value="Genomic_DNA"/>
</dbReference>
<dbReference type="InterPro" id="IPR000700">
    <property type="entry name" value="PAS-assoc_C"/>
</dbReference>
<evidence type="ECO:0000256" key="6">
    <source>
        <dbReference type="ARBA" id="ARBA00022777"/>
    </source>
</evidence>
<evidence type="ECO:0000256" key="10">
    <source>
        <dbReference type="ARBA" id="ARBA00023136"/>
    </source>
</evidence>
<dbReference type="AlphaFoldDB" id="A0A1Z4BUG9"/>
<dbReference type="InterPro" id="IPR013655">
    <property type="entry name" value="PAS_fold_3"/>
</dbReference>
<keyword evidence="15" id="KW-1185">Reference proteome</keyword>
<dbReference type="InterPro" id="IPR000014">
    <property type="entry name" value="PAS"/>
</dbReference>
<evidence type="ECO:0000313" key="14">
    <source>
        <dbReference type="EMBL" id="ASF44849.1"/>
    </source>
</evidence>
<evidence type="ECO:0000256" key="3">
    <source>
        <dbReference type="ARBA" id="ARBA00022679"/>
    </source>
</evidence>
<sequence>MTLLGKELLPILTPDMNTQPTLWLRVAQYGMAVALTLATCFLREHIAVSFGQRPLLILFMLPIIISALLGGLGSGLLATLTAGLCTALLIPPADSLAIAASYDILQWGMLLINGILVSLLSGSLHHIRRQELRKWQQLDAVRQELQQSQAFLISAFEEAGVGMALVALDGHWLKVNPKLCDILGYSAEELLGQTFQDITHPDDLASDQQNMAQLLAGDIQTYTIEKRYIRPSQRLLWVNLTVVLARHPNGLGNYFVCVIEDIQARKQAELALFASEHNYRSLFDNMLNGYAYCRMVYDNGHPCDFMYLNVNKAFTHLTGLSNVLGRKVSEVIPTLHKTSPELLTAFNRVALGAPPECFESYVETLKIWFSLSVYSPQREHFVVIFDVITERKQAELALRQNEAFKRAILDSVNAQIAVLDLQGIIVAANRPWLQFAETSRLLPEKPIKYGQIGDDYLAACHQGTAYYQECTPKILGGIQAVLDGHINYCHFECPFGSNPEQHWFSVTVTPLGDARQGVVITHTDISERKQAEAALNQLTDDLSSTLQAIPDLLFEIDETGRYIKVKATQEKLLIAPPSHLLGRTVNDVLPPEAAQTVLQALASAAQTGFDYGRTITLPLMDAEHCFELSVARKSGHGGQPQQFVVLSRDITERKAAEASLQQKTQELLERNTELQRFNDAMVGRELDMIALKQQVNAFASQLGQDPPYPLAFLALPEFQEPYRK</sequence>
<dbReference type="OrthoDB" id="9772100at2"/>
<reference evidence="14 15" key="1">
    <citation type="submission" date="2017-06" db="EMBL/GenBank/DDBJ databases">
        <title>Genome Sequencing of the methanotroph Methylovulum psychrotolerants str. HV10-M2 isolated from a high-altitude environment.</title>
        <authorList>
            <person name="Mateos-Rivera A."/>
        </authorList>
    </citation>
    <scope>NUCLEOTIDE SEQUENCE [LARGE SCALE GENOMIC DNA]</scope>
    <source>
        <strain evidence="14 15">HV10_M2</strain>
    </source>
</reference>
<comment type="subcellular location">
    <subcellularLocation>
        <location evidence="1">Membrane</location>
        <topology evidence="1">Multi-pass membrane protein</topology>
    </subcellularLocation>
</comment>
<keyword evidence="9" id="KW-0902">Two-component regulatory system</keyword>
<dbReference type="Pfam" id="PF08447">
    <property type="entry name" value="PAS_3"/>
    <property type="match status" value="1"/>
</dbReference>
<organism evidence="14 15">
    <name type="scientific">Methylovulum psychrotolerans</name>
    <dbReference type="NCBI Taxonomy" id="1704499"/>
    <lineage>
        <taxon>Bacteria</taxon>
        <taxon>Pseudomonadati</taxon>
        <taxon>Pseudomonadota</taxon>
        <taxon>Gammaproteobacteria</taxon>
        <taxon>Methylococcales</taxon>
        <taxon>Methylococcaceae</taxon>
        <taxon>Methylovulum</taxon>
    </lineage>
</organism>
<evidence type="ECO:0000259" key="13">
    <source>
        <dbReference type="PROSITE" id="PS50113"/>
    </source>
</evidence>
<dbReference type="NCBIfam" id="TIGR00229">
    <property type="entry name" value="sensory_box"/>
    <property type="match status" value="1"/>
</dbReference>
<dbReference type="KEGG" id="mpsy:CEK71_01535"/>
<keyword evidence="5" id="KW-0547">Nucleotide-binding</keyword>
<dbReference type="Gene3D" id="1.20.120.620">
    <property type="entry name" value="Backbone structure of the membrane domain of e. Coli histidine kinase receptor kdpd"/>
    <property type="match status" value="1"/>
</dbReference>
<proteinExistence type="predicted"/>
<gene>
    <name evidence="14" type="ORF">CEK71_01535</name>
</gene>
<keyword evidence="2" id="KW-0597">Phosphoprotein</keyword>
<evidence type="ECO:0000256" key="1">
    <source>
        <dbReference type="ARBA" id="ARBA00004141"/>
    </source>
</evidence>
<keyword evidence="8 11" id="KW-1133">Transmembrane helix</keyword>
<evidence type="ECO:0000256" key="8">
    <source>
        <dbReference type="ARBA" id="ARBA00022989"/>
    </source>
</evidence>
<dbReference type="PROSITE" id="PS50112">
    <property type="entry name" value="PAS"/>
    <property type="match status" value="2"/>
</dbReference>
<dbReference type="SMART" id="SM00086">
    <property type="entry name" value="PAC"/>
    <property type="match status" value="1"/>
</dbReference>
<dbReference type="PANTHER" id="PTHR44757:SF2">
    <property type="entry name" value="BIOFILM ARCHITECTURE MAINTENANCE PROTEIN MBAA"/>
    <property type="match status" value="1"/>
</dbReference>
<dbReference type="PANTHER" id="PTHR44757">
    <property type="entry name" value="DIGUANYLATE CYCLASE DGCP"/>
    <property type="match status" value="1"/>
</dbReference>
<evidence type="ECO:0000256" key="5">
    <source>
        <dbReference type="ARBA" id="ARBA00022741"/>
    </source>
</evidence>
<feature type="domain" description="PAC" evidence="13">
    <location>
        <begin position="222"/>
        <end position="274"/>
    </location>
</feature>
<evidence type="ECO:0000256" key="9">
    <source>
        <dbReference type="ARBA" id="ARBA00023012"/>
    </source>
</evidence>
<evidence type="ECO:0000259" key="12">
    <source>
        <dbReference type="PROSITE" id="PS50112"/>
    </source>
</evidence>
<keyword evidence="7" id="KW-0067">ATP-binding</keyword>
<evidence type="ECO:0000256" key="11">
    <source>
        <dbReference type="SAM" id="Phobius"/>
    </source>
</evidence>
<dbReference type="Pfam" id="PF13493">
    <property type="entry name" value="DUF4118"/>
    <property type="match status" value="1"/>
</dbReference>
<dbReference type="GO" id="GO:0016020">
    <property type="term" value="C:membrane"/>
    <property type="evidence" value="ECO:0007669"/>
    <property type="project" value="UniProtKB-SubCell"/>
</dbReference>
<dbReference type="GO" id="GO:0000160">
    <property type="term" value="P:phosphorelay signal transduction system"/>
    <property type="evidence" value="ECO:0007669"/>
    <property type="project" value="UniProtKB-KW"/>
</dbReference>